<keyword evidence="3" id="KW-1185">Reference proteome</keyword>
<reference evidence="2" key="1">
    <citation type="submission" date="2023-06" db="EMBL/GenBank/DDBJ databases">
        <title>Genomic analysis of the entomopathogenic nematode Steinernema hermaphroditum.</title>
        <authorList>
            <person name="Schwarz E.M."/>
            <person name="Heppert J.K."/>
            <person name="Baniya A."/>
            <person name="Schwartz H.T."/>
            <person name="Tan C.-H."/>
            <person name="Antoshechkin I."/>
            <person name="Sternberg P.W."/>
            <person name="Goodrich-Blair H."/>
            <person name="Dillman A.R."/>
        </authorList>
    </citation>
    <scope>NUCLEOTIDE SEQUENCE</scope>
    <source>
        <strain evidence="2">PS9179</strain>
        <tissue evidence="2">Whole animal</tissue>
    </source>
</reference>
<feature type="compositionally biased region" description="Basic and acidic residues" evidence="1">
    <location>
        <begin position="821"/>
        <end position="830"/>
    </location>
</feature>
<sequence>MDQLISQEKPRVKEPVPPNYCDYACKRVTAECETVKSTPAAPFGKTLRRRHEPFLQSIPAVALLRTSFACHRALPFIADKTPERETLKDEPYLIDFPDMEPPVEPYPAYQPSSLRRDSGSSRDGSILDVVGDSDDESPPVTYQNRKNLPVLMSGSLTALYGGDCCDLLIKEMGSYPVIYNLTPNRLPGTVDGFDAEKRAAWNEVMTKLRTKFPGVPDNVALKAWRAIRQKYNTRGCPKKYVGKIPYLEKPKFPQEEIPQWWRHLPPMSSDPEHQVVGPPNPQADPMIQLHRVESNLSNQDTTSTASTEPIENMLPVEEEWQHDLFDQNDFLEPEQAVDQFYSPEEPQDYLPIETSKIPATCASKQKSGMDMFRDAHGQAAVEALVETIGTEFEFYNLSLSHFTKPAELRPSERDAWARIMERFRAKGFNVDDKEAFLAWKPIRKYYFSTSCRKGWEGAIDYLNALRPEGSGLSNSFREEESGASILQPDHEEIYEMPTESAAENDEVPRKKKRVTFDGIQDQKSDSLMLKYGQEACNLMIEEAGKHVAFYKKSLSAKSQISDLTGAELDGWNGIMNAMTECFPGISEEIVFKAWRCLRRFYSTSTCPRKYAGKIDYLNEMIERRRSGTSENATVRKRAVVHHHQPAQEVKVEETCSALSSPNSVLNSKRPAVTNTTQPRTPPVQHSSPDTETHDLGTSKRSNKSAVSFFEDKYGKETMELVIGEIGKEPDFYRCHLHGCKGREDMDKRVRDGWDKIVANVLMQCPQVDEEDIFKAWGSIRKNYYNAAGKGNRFFGKIDFLNNMAKQPRRKPTRPKSQPQADQRHMIDKRAPSPPPGGLDYVSSSTDFAQSRASSSVESLQVSRAPSSASTIRLDSPSVLVQDPNQDREMHVPIIIQNGNHSDDDAFRSIIEHAWMRIGALGDGEEDLIQFRKVITTAINNTYNEWDDM</sequence>
<feature type="region of interest" description="Disordered" evidence="1">
    <location>
        <begin position="94"/>
        <end position="142"/>
    </location>
</feature>
<feature type="compositionally biased region" description="Basic and acidic residues" evidence="1">
    <location>
        <begin position="688"/>
        <end position="697"/>
    </location>
</feature>
<evidence type="ECO:0000256" key="1">
    <source>
        <dbReference type="SAM" id="MobiDB-lite"/>
    </source>
</evidence>
<organism evidence="2 3">
    <name type="scientific">Steinernema hermaphroditum</name>
    <dbReference type="NCBI Taxonomy" id="289476"/>
    <lineage>
        <taxon>Eukaryota</taxon>
        <taxon>Metazoa</taxon>
        <taxon>Ecdysozoa</taxon>
        <taxon>Nematoda</taxon>
        <taxon>Chromadorea</taxon>
        <taxon>Rhabditida</taxon>
        <taxon>Tylenchina</taxon>
        <taxon>Panagrolaimomorpha</taxon>
        <taxon>Strongyloidoidea</taxon>
        <taxon>Steinernematidae</taxon>
        <taxon>Steinernema</taxon>
    </lineage>
</organism>
<proteinExistence type="predicted"/>
<name>A0AA39LAT2_9BILA</name>
<evidence type="ECO:0000313" key="2">
    <source>
        <dbReference type="EMBL" id="KAK0390422.1"/>
    </source>
</evidence>
<comment type="caution">
    <text evidence="2">The sequence shown here is derived from an EMBL/GenBank/DDBJ whole genome shotgun (WGS) entry which is preliminary data.</text>
</comment>
<accession>A0AA39LAT2</accession>
<evidence type="ECO:0008006" key="4">
    <source>
        <dbReference type="Google" id="ProtNLM"/>
    </source>
</evidence>
<gene>
    <name evidence="2" type="ORF">QR680_019346</name>
</gene>
<feature type="region of interest" description="Disordered" evidence="1">
    <location>
        <begin position="803"/>
        <end position="844"/>
    </location>
</feature>
<evidence type="ECO:0000313" key="3">
    <source>
        <dbReference type="Proteomes" id="UP001175271"/>
    </source>
</evidence>
<feature type="region of interest" description="Disordered" evidence="1">
    <location>
        <begin position="660"/>
        <end position="701"/>
    </location>
</feature>
<feature type="compositionally biased region" description="Polar residues" evidence="1">
    <location>
        <begin position="660"/>
        <end position="687"/>
    </location>
</feature>
<dbReference type="AlphaFoldDB" id="A0AA39LAT2"/>
<dbReference type="Proteomes" id="UP001175271">
    <property type="component" value="Unassembled WGS sequence"/>
</dbReference>
<dbReference type="EMBL" id="JAUCMV010000006">
    <property type="protein sequence ID" value="KAK0390422.1"/>
    <property type="molecule type" value="Genomic_DNA"/>
</dbReference>
<protein>
    <recommendedName>
        <fullName evidence="4">MADF domain-containing protein</fullName>
    </recommendedName>
</protein>